<accession>A0A067MR91</accession>
<reference evidence="2" key="1">
    <citation type="journal article" date="2014" name="Proc. Natl. Acad. Sci. U.S.A.">
        <title>Extensive sampling of basidiomycete genomes demonstrates inadequacy of the white-rot/brown-rot paradigm for wood decay fungi.</title>
        <authorList>
            <person name="Riley R."/>
            <person name="Salamov A.A."/>
            <person name="Brown D.W."/>
            <person name="Nagy L.G."/>
            <person name="Floudas D."/>
            <person name="Held B.W."/>
            <person name="Levasseur A."/>
            <person name="Lombard V."/>
            <person name="Morin E."/>
            <person name="Otillar R."/>
            <person name="Lindquist E.A."/>
            <person name="Sun H."/>
            <person name="LaButti K.M."/>
            <person name="Schmutz J."/>
            <person name="Jabbour D."/>
            <person name="Luo H."/>
            <person name="Baker S.E."/>
            <person name="Pisabarro A.G."/>
            <person name="Walton J.D."/>
            <person name="Blanchette R.A."/>
            <person name="Henrissat B."/>
            <person name="Martin F."/>
            <person name="Cullen D."/>
            <person name="Hibbett D.S."/>
            <person name="Grigoriev I.V."/>
        </authorList>
    </citation>
    <scope>NUCLEOTIDE SEQUENCE [LARGE SCALE GENOMIC DNA]</scope>
    <source>
        <strain evidence="2">FD-172 SS1</strain>
    </source>
</reference>
<gene>
    <name evidence="1" type="ORF">BOTBODRAFT_172289</name>
</gene>
<dbReference type="Proteomes" id="UP000027195">
    <property type="component" value="Unassembled WGS sequence"/>
</dbReference>
<dbReference type="HOGENOM" id="CLU_1474948_0_0_1"/>
<protein>
    <submittedName>
        <fullName evidence="1">Uncharacterized protein</fullName>
    </submittedName>
</protein>
<keyword evidence="2" id="KW-1185">Reference proteome</keyword>
<organism evidence="1 2">
    <name type="scientific">Botryobasidium botryosum (strain FD-172 SS1)</name>
    <dbReference type="NCBI Taxonomy" id="930990"/>
    <lineage>
        <taxon>Eukaryota</taxon>
        <taxon>Fungi</taxon>
        <taxon>Dikarya</taxon>
        <taxon>Basidiomycota</taxon>
        <taxon>Agaricomycotina</taxon>
        <taxon>Agaricomycetes</taxon>
        <taxon>Cantharellales</taxon>
        <taxon>Botryobasidiaceae</taxon>
        <taxon>Botryobasidium</taxon>
    </lineage>
</organism>
<sequence>MVVSIILYVPLFFILRGYIEVSPGARRWYRYKIKFVRRPIFTQRAGASTVSAGNLNSSLAIRLAATKMLWYPLANLLSVTKDIARWKFMADIDPNIPLKDVPFTAIAVAHTLYSMSGAVDVLLFYFTRPRILLFGEPVLERHGLGIVRAHPHLEFGDRDCEDGTCSSIISRIRLIADYEAAQV</sequence>
<dbReference type="AlphaFoldDB" id="A0A067MR91"/>
<dbReference type="OrthoDB" id="100006at2759"/>
<dbReference type="EMBL" id="KL198024">
    <property type="protein sequence ID" value="KDQ17225.1"/>
    <property type="molecule type" value="Genomic_DNA"/>
</dbReference>
<dbReference type="InParanoid" id="A0A067MR91"/>
<name>A0A067MR91_BOTB1</name>
<evidence type="ECO:0000313" key="1">
    <source>
        <dbReference type="EMBL" id="KDQ17225.1"/>
    </source>
</evidence>
<evidence type="ECO:0000313" key="2">
    <source>
        <dbReference type="Proteomes" id="UP000027195"/>
    </source>
</evidence>
<proteinExistence type="predicted"/>